<evidence type="ECO:0000256" key="2">
    <source>
        <dbReference type="SAM" id="Phobius"/>
    </source>
</evidence>
<organism evidence="3 4">
    <name type="scientific">Miscanthus lutarioriparius</name>
    <dbReference type="NCBI Taxonomy" id="422564"/>
    <lineage>
        <taxon>Eukaryota</taxon>
        <taxon>Viridiplantae</taxon>
        <taxon>Streptophyta</taxon>
        <taxon>Embryophyta</taxon>
        <taxon>Tracheophyta</taxon>
        <taxon>Spermatophyta</taxon>
        <taxon>Magnoliopsida</taxon>
        <taxon>Liliopsida</taxon>
        <taxon>Poales</taxon>
        <taxon>Poaceae</taxon>
        <taxon>PACMAD clade</taxon>
        <taxon>Panicoideae</taxon>
        <taxon>Andropogonodae</taxon>
        <taxon>Andropogoneae</taxon>
        <taxon>Saccharinae</taxon>
        <taxon>Miscanthus</taxon>
    </lineage>
</organism>
<name>A0A811NCI2_9POAL</name>
<protein>
    <submittedName>
        <fullName evidence="3">Uncharacterized protein</fullName>
    </submittedName>
</protein>
<evidence type="ECO:0000256" key="1">
    <source>
        <dbReference type="SAM" id="MobiDB-lite"/>
    </source>
</evidence>
<keyword evidence="2" id="KW-0472">Membrane</keyword>
<keyword evidence="4" id="KW-1185">Reference proteome</keyword>
<gene>
    <name evidence="3" type="ORF">NCGR_LOCUS14997</name>
</gene>
<feature type="region of interest" description="Disordered" evidence="1">
    <location>
        <begin position="85"/>
        <end position="104"/>
    </location>
</feature>
<feature type="transmembrane region" description="Helical" evidence="2">
    <location>
        <begin position="192"/>
        <end position="210"/>
    </location>
</feature>
<feature type="region of interest" description="Disordered" evidence="1">
    <location>
        <begin position="1"/>
        <end position="38"/>
    </location>
</feature>
<evidence type="ECO:0000313" key="3">
    <source>
        <dbReference type="EMBL" id="CAD6221784.1"/>
    </source>
</evidence>
<dbReference type="Proteomes" id="UP000604825">
    <property type="component" value="Unassembled WGS sequence"/>
</dbReference>
<keyword evidence="2" id="KW-1133">Transmembrane helix</keyword>
<keyword evidence="2" id="KW-0812">Transmembrane</keyword>
<evidence type="ECO:0000313" key="4">
    <source>
        <dbReference type="Proteomes" id="UP000604825"/>
    </source>
</evidence>
<comment type="caution">
    <text evidence="3">The sequence shown here is derived from an EMBL/GenBank/DDBJ whole genome shotgun (WGS) entry which is preliminary data.</text>
</comment>
<reference evidence="3" key="1">
    <citation type="submission" date="2020-10" db="EMBL/GenBank/DDBJ databases">
        <authorList>
            <person name="Han B."/>
            <person name="Lu T."/>
            <person name="Zhao Q."/>
            <person name="Huang X."/>
            <person name="Zhao Y."/>
        </authorList>
    </citation>
    <scope>NUCLEOTIDE SEQUENCE</scope>
</reference>
<dbReference type="EMBL" id="CAJGYO010000003">
    <property type="protein sequence ID" value="CAD6221784.1"/>
    <property type="molecule type" value="Genomic_DNA"/>
</dbReference>
<accession>A0A811NCI2</accession>
<sequence length="212" mass="23785">MDRLHRAPFGIRAGQQSLPAREAPPSRGLPLLPARTRPRRTRLQFPLPQPLRPFPNQARTLSFLRHVPAAATTWSGTCARVREPGRPGIFSGGPVRRRFHGSRKQDSVGCEGHVDLGWLENREVGLMRRRVIPPTDFNGQPSQAPSPSVSQQPQFSFLDAAQGVVEELSSEALVILFHLSVMFLAVDEFCSYVEWNVMIGFYILLIYCLCKL</sequence>
<proteinExistence type="predicted"/>
<dbReference type="AlphaFoldDB" id="A0A811NCI2"/>